<organism evidence="1 2">
    <name type="scientific">Romanomermis culicivorax</name>
    <name type="common">Nematode worm</name>
    <dbReference type="NCBI Taxonomy" id="13658"/>
    <lineage>
        <taxon>Eukaryota</taxon>
        <taxon>Metazoa</taxon>
        <taxon>Ecdysozoa</taxon>
        <taxon>Nematoda</taxon>
        <taxon>Enoplea</taxon>
        <taxon>Dorylaimia</taxon>
        <taxon>Mermithida</taxon>
        <taxon>Mermithoidea</taxon>
        <taxon>Mermithidae</taxon>
        <taxon>Romanomermis</taxon>
    </lineage>
</organism>
<accession>A0A915K4F7</accession>
<name>A0A915K4F7_ROMCU</name>
<dbReference type="Proteomes" id="UP000887565">
    <property type="component" value="Unplaced"/>
</dbReference>
<proteinExistence type="predicted"/>
<sequence>MILPAILPDFYSALTYDFTRDFTRLLVTLLLRVTYICLSDVAERNAIDTTLPNEREIFARFGWSHPFRSKLNFLAEHFKLLAIRSAPSKKIR</sequence>
<reference evidence="2" key="1">
    <citation type="submission" date="2022-11" db="UniProtKB">
        <authorList>
            <consortium name="WormBaseParasite"/>
        </authorList>
    </citation>
    <scope>IDENTIFICATION</scope>
</reference>
<evidence type="ECO:0000313" key="1">
    <source>
        <dbReference type="Proteomes" id="UP000887565"/>
    </source>
</evidence>
<protein>
    <submittedName>
        <fullName evidence="2">Uncharacterized protein</fullName>
    </submittedName>
</protein>
<dbReference type="AlphaFoldDB" id="A0A915K4F7"/>
<dbReference type="WBParaSite" id="nRc.2.0.1.t33591-RA">
    <property type="protein sequence ID" value="nRc.2.0.1.t33591-RA"/>
    <property type="gene ID" value="nRc.2.0.1.g33591"/>
</dbReference>
<evidence type="ECO:0000313" key="2">
    <source>
        <dbReference type="WBParaSite" id="nRc.2.0.1.t33591-RA"/>
    </source>
</evidence>
<keyword evidence="1" id="KW-1185">Reference proteome</keyword>